<evidence type="ECO:0000256" key="5">
    <source>
        <dbReference type="ARBA" id="ARBA00023014"/>
    </source>
</evidence>
<evidence type="ECO:0000313" key="9">
    <source>
        <dbReference type="EMBL" id="VFK00461.1"/>
    </source>
</evidence>
<dbReference type="SUPFAM" id="SSF102114">
    <property type="entry name" value="Radical SAM enzymes"/>
    <property type="match status" value="1"/>
</dbReference>
<dbReference type="InterPro" id="IPR006638">
    <property type="entry name" value="Elp3/MiaA/NifB-like_rSAM"/>
</dbReference>
<dbReference type="SFLD" id="SFLDS00029">
    <property type="entry name" value="Radical_SAM"/>
    <property type="match status" value="1"/>
</dbReference>
<dbReference type="Gene3D" id="3.80.30.20">
    <property type="entry name" value="tm_1862 like domain"/>
    <property type="match status" value="1"/>
</dbReference>
<keyword evidence="5" id="KW-0411">Iron-sulfur</keyword>
<dbReference type="SMART" id="SM00729">
    <property type="entry name" value="Elp3"/>
    <property type="match status" value="1"/>
</dbReference>
<comment type="cofactor">
    <cofactor evidence="1">
        <name>[4Fe-4S] cluster</name>
        <dbReference type="ChEBI" id="CHEBI:49883"/>
    </cofactor>
</comment>
<dbReference type="CDD" id="cd01335">
    <property type="entry name" value="Radical_SAM"/>
    <property type="match status" value="1"/>
</dbReference>
<dbReference type="GO" id="GO:0046872">
    <property type="term" value="F:metal ion binding"/>
    <property type="evidence" value="ECO:0007669"/>
    <property type="project" value="UniProtKB-KW"/>
</dbReference>
<dbReference type="PANTHER" id="PTHR43409">
    <property type="entry name" value="ANAEROBIC MAGNESIUM-PROTOPORPHYRIN IX MONOMETHYL ESTER CYCLASE-RELATED"/>
    <property type="match status" value="1"/>
</dbReference>
<proteinExistence type="predicted"/>
<feature type="domain" description="Radical SAM core" evidence="6">
    <location>
        <begin position="7"/>
        <end position="246"/>
    </location>
</feature>
<name>A0A450UJR1_9GAMM</name>
<evidence type="ECO:0000259" key="6">
    <source>
        <dbReference type="PROSITE" id="PS51918"/>
    </source>
</evidence>
<dbReference type="SFLD" id="SFLDG01082">
    <property type="entry name" value="B12-binding_domain_containing"/>
    <property type="match status" value="1"/>
</dbReference>
<gene>
    <name evidence="7" type="ORF">BECKH772A_GA0070896_1004714</name>
    <name evidence="8" type="ORF">BECKH772B_GA0070898_100413</name>
    <name evidence="9" type="ORF">BECKH772C_GA0070978_1004614</name>
</gene>
<dbReference type="InterPro" id="IPR007197">
    <property type="entry name" value="rSAM"/>
</dbReference>
<dbReference type="GO" id="GO:0003824">
    <property type="term" value="F:catalytic activity"/>
    <property type="evidence" value="ECO:0007669"/>
    <property type="project" value="InterPro"/>
</dbReference>
<evidence type="ECO:0000256" key="3">
    <source>
        <dbReference type="ARBA" id="ARBA00022723"/>
    </source>
</evidence>
<evidence type="ECO:0000313" key="8">
    <source>
        <dbReference type="EMBL" id="VFJ93248.1"/>
    </source>
</evidence>
<reference evidence="7" key="1">
    <citation type="submission" date="2019-02" db="EMBL/GenBank/DDBJ databases">
        <authorList>
            <person name="Gruber-Vodicka R. H."/>
            <person name="Seah K. B. B."/>
        </authorList>
    </citation>
    <scope>NUCLEOTIDE SEQUENCE</scope>
    <source>
        <strain evidence="9">BECK_SA2B12</strain>
        <strain evidence="7">BECK_SA2B15</strain>
        <strain evidence="8">BECK_SA2B20</strain>
    </source>
</reference>
<evidence type="ECO:0000256" key="4">
    <source>
        <dbReference type="ARBA" id="ARBA00023004"/>
    </source>
</evidence>
<dbReference type="PANTHER" id="PTHR43409:SF7">
    <property type="entry name" value="BLL1977 PROTEIN"/>
    <property type="match status" value="1"/>
</dbReference>
<dbReference type="GO" id="GO:0051536">
    <property type="term" value="F:iron-sulfur cluster binding"/>
    <property type="evidence" value="ECO:0007669"/>
    <property type="project" value="UniProtKB-KW"/>
</dbReference>
<keyword evidence="4" id="KW-0408">Iron</keyword>
<dbReference type="Pfam" id="PF04055">
    <property type="entry name" value="Radical_SAM"/>
    <property type="match status" value="1"/>
</dbReference>
<dbReference type="EMBL" id="CAADFJ010000046">
    <property type="protein sequence ID" value="VFK00461.1"/>
    <property type="molecule type" value="Genomic_DNA"/>
</dbReference>
<evidence type="ECO:0000256" key="2">
    <source>
        <dbReference type="ARBA" id="ARBA00022691"/>
    </source>
</evidence>
<dbReference type="InterPro" id="IPR023404">
    <property type="entry name" value="rSAM_horseshoe"/>
</dbReference>
<evidence type="ECO:0000256" key="1">
    <source>
        <dbReference type="ARBA" id="ARBA00001966"/>
    </source>
</evidence>
<sequence length="285" mass="32777">MAGRLFAIIKLTAPLVTTRGCPYKCNFCSAPMMNGRQLRRHSVGYIREQILRLYHEHAVRHIAFVDDNFTLNTKWAKTVCQAIAELALPGLVVGTPNGIRLSRLDRELAYLMRQAGWRELVIAPESGSPRTLLEMDKDLDLALVPRVVEMIHNADLRVAAFFVLGYPSETMQDLLMTEKFIADNEFDEIYLHIFQPLPGTPIFDRLVSADEIDRNFMPGGYQQVTYKPRFLDKTQIRDVYNRILIDFQVRHGNDPERKPPAVLRSHESQLYGEDFHDLSLSWGKF</sequence>
<dbReference type="EMBL" id="CAADFG010000047">
    <property type="protein sequence ID" value="VFJ92734.1"/>
    <property type="molecule type" value="Genomic_DNA"/>
</dbReference>
<evidence type="ECO:0000313" key="7">
    <source>
        <dbReference type="EMBL" id="VFJ92734.1"/>
    </source>
</evidence>
<keyword evidence="2" id="KW-0949">S-adenosyl-L-methionine</keyword>
<accession>A0A450UJR1</accession>
<protein>
    <submittedName>
        <fullName evidence="7">Radical SAM superfamily protein</fullName>
    </submittedName>
</protein>
<dbReference type="InterPro" id="IPR051198">
    <property type="entry name" value="BchE-like"/>
</dbReference>
<keyword evidence="3" id="KW-0479">Metal-binding</keyword>
<dbReference type="InterPro" id="IPR058240">
    <property type="entry name" value="rSAM_sf"/>
</dbReference>
<organism evidence="7">
    <name type="scientific">Candidatus Kentrum eta</name>
    <dbReference type="NCBI Taxonomy" id="2126337"/>
    <lineage>
        <taxon>Bacteria</taxon>
        <taxon>Pseudomonadati</taxon>
        <taxon>Pseudomonadota</taxon>
        <taxon>Gammaproteobacteria</taxon>
        <taxon>Candidatus Kentrum</taxon>
    </lineage>
</organism>
<dbReference type="PROSITE" id="PS51918">
    <property type="entry name" value="RADICAL_SAM"/>
    <property type="match status" value="1"/>
</dbReference>
<dbReference type="EMBL" id="CAADFI010000041">
    <property type="protein sequence ID" value="VFJ93248.1"/>
    <property type="molecule type" value="Genomic_DNA"/>
</dbReference>
<dbReference type="AlphaFoldDB" id="A0A450UJR1"/>